<dbReference type="EMBL" id="JADIMW010000083">
    <property type="protein sequence ID" value="MBO8438823.1"/>
    <property type="molecule type" value="Genomic_DNA"/>
</dbReference>
<reference evidence="3" key="2">
    <citation type="journal article" date="2021" name="PeerJ">
        <title>Extensive microbial diversity within the chicken gut microbiome revealed by metagenomics and culture.</title>
        <authorList>
            <person name="Gilroy R."/>
            <person name="Ravi A."/>
            <person name="Getino M."/>
            <person name="Pursley I."/>
            <person name="Horton D.L."/>
            <person name="Alikhan N.F."/>
            <person name="Baker D."/>
            <person name="Gharbi K."/>
            <person name="Hall N."/>
            <person name="Watson M."/>
            <person name="Adriaenssens E.M."/>
            <person name="Foster-Nyarko E."/>
            <person name="Jarju S."/>
            <person name="Secka A."/>
            <person name="Antonio M."/>
            <person name="Oren A."/>
            <person name="Chaudhuri R.R."/>
            <person name="La Ragione R."/>
            <person name="Hildebrand F."/>
            <person name="Pallen M.J."/>
        </authorList>
    </citation>
    <scope>NUCLEOTIDE SEQUENCE</scope>
    <source>
        <strain evidence="3">G3-4614</strain>
    </source>
</reference>
<feature type="chain" id="PRO_5038979523" evidence="2">
    <location>
        <begin position="23"/>
        <end position="404"/>
    </location>
</feature>
<dbReference type="Pfam" id="PF16215">
    <property type="entry name" value="DUF4876"/>
    <property type="match status" value="1"/>
</dbReference>
<sequence length="404" mass="44316">MKKKLLAIIPLAALLVMGSCKTDDDNVASYNTLTVTLSYPDGITQADITTSSVTATNVQTGAKEQLAESGAGTFTIKLTGGEYMINASAFTDNKIMNASKQISIYNNMDIEIGLKGAILNDGFVFKEVYYNMVKVKNKPYTQDQFFEIYNNSDQVQYLDNCILARLQGIQGTARVTQWVTSENGTEIMDIYALESYVVAFVGNGTKYPVNPRESVLIAATAINHNAETGGVSPVDLTNADYEVNISDYKSDTDNPAVPDMTIVTKSSSATPNFFGLPYTGNALILAQLPAGMTMDSYINDRSNYRTIPWQTVNTYEFLTVPQEYVLDGINIVNSNESKRIVRLRPEVDNGIIFMASDYAGKSIRRKVKEITPDGKVILQDTNNSSEDFLSDQTPTPGILPTTID</sequence>
<protein>
    <submittedName>
        <fullName evidence="3">DUF4876 domain-containing protein</fullName>
    </submittedName>
</protein>
<name>A0A9D9E5L1_9BACT</name>
<feature type="region of interest" description="Disordered" evidence="1">
    <location>
        <begin position="382"/>
        <end position="404"/>
    </location>
</feature>
<evidence type="ECO:0000256" key="2">
    <source>
        <dbReference type="SAM" id="SignalP"/>
    </source>
</evidence>
<dbReference type="Proteomes" id="UP000823636">
    <property type="component" value="Unassembled WGS sequence"/>
</dbReference>
<feature type="compositionally biased region" description="Polar residues" evidence="1">
    <location>
        <begin position="382"/>
        <end position="395"/>
    </location>
</feature>
<reference evidence="3" key="1">
    <citation type="submission" date="2020-10" db="EMBL/GenBank/DDBJ databases">
        <authorList>
            <person name="Gilroy R."/>
        </authorList>
    </citation>
    <scope>NUCLEOTIDE SEQUENCE</scope>
    <source>
        <strain evidence="3">G3-4614</strain>
    </source>
</reference>
<organism evidence="3 4">
    <name type="scientific">Candidatus Caccoplasma merdipullorum</name>
    <dbReference type="NCBI Taxonomy" id="2840718"/>
    <lineage>
        <taxon>Bacteria</taxon>
        <taxon>Pseudomonadati</taxon>
        <taxon>Bacteroidota</taxon>
        <taxon>Bacteroidia</taxon>
        <taxon>Bacteroidales</taxon>
        <taxon>Bacteroidaceae</taxon>
        <taxon>Bacteroidaceae incertae sedis</taxon>
        <taxon>Candidatus Caccoplasma</taxon>
    </lineage>
</organism>
<comment type="caution">
    <text evidence="3">The sequence shown here is derived from an EMBL/GenBank/DDBJ whole genome shotgun (WGS) entry which is preliminary data.</text>
</comment>
<evidence type="ECO:0000313" key="4">
    <source>
        <dbReference type="Proteomes" id="UP000823636"/>
    </source>
</evidence>
<dbReference type="AlphaFoldDB" id="A0A9D9E5L1"/>
<gene>
    <name evidence="3" type="ORF">IAC54_08015</name>
</gene>
<dbReference type="PROSITE" id="PS51257">
    <property type="entry name" value="PROKAR_LIPOPROTEIN"/>
    <property type="match status" value="1"/>
</dbReference>
<feature type="signal peptide" evidence="2">
    <location>
        <begin position="1"/>
        <end position="22"/>
    </location>
</feature>
<accession>A0A9D9E5L1</accession>
<dbReference type="InterPro" id="IPR032627">
    <property type="entry name" value="DUF4876"/>
</dbReference>
<evidence type="ECO:0000256" key="1">
    <source>
        <dbReference type="SAM" id="MobiDB-lite"/>
    </source>
</evidence>
<evidence type="ECO:0000313" key="3">
    <source>
        <dbReference type="EMBL" id="MBO8438823.1"/>
    </source>
</evidence>
<proteinExistence type="predicted"/>
<keyword evidence="2" id="KW-0732">Signal</keyword>